<dbReference type="EC" id="2.1.1.-" evidence="6"/>
<feature type="binding site" evidence="6">
    <location>
        <position position="134"/>
    </location>
    <ligand>
        <name>S-adenosyl-L-methionine</name>
        <dbReference type="ChEBI" id="CHEBI:59789"/>
    </ligand>
</feature>
<comment type="similarity">
    <text evidence="1 6">Belongs to the methyltransferase superfamily. PrmA family.</text>
</comment>
<dbReference type="Gene3D" id="3.40.50.150">
    <property type="entry name" value="Vaccinia Virus protein VP39"/>
    <property type="match status" value="1"/>
</dbReference>
<feature type="binding site" evidence="6">
    <location>
        <position position="180"/>
    </location>
    <ligand>
        <name>S-adenosyl-L-methionine</name>
        <dbReference type="ChEBI" id="CHEBI:59789"/>
    </ligand>
</feature>
<dbReference type="GO" id="GO:0005737">
    <property type="term" value="C:cytoplasm"/>
    <property type="evidence" value="ECO:0007669"/>
    <property type="project" value="UniProtKB-SubCell"/>
</dbReference>
<dbReference type="EMBL" id="CM001377">
    <property type="protein sequence ID" value="EHM10298.1"/>
    <property type="molecule type" value="Genomic_DNA"/>
</dbReference>
<dbReference type="InterPro" id="IPR004498">
    <property type="entry name" value="Ribosomal_PrmA_MeTrfase"/>
</dbReference>
<comment type="catalytic activity">
    <reaction evidence="6">
        <text>L-lysyl-[protein] + 3 S-adenosyl-L-methionine = N(6),N(6),N(6)-trimethyl-L-lysyl-[protein] + 3 S-adenosyl-L-homocysteine + 3 H(+)</text>
        <dbReference type="Rhea" id="RHEA:54192"/>
        <dbReference type="Rhea" id="RHEA-COMP:9752"/>
        <dbReference type="Rhea" id="RHEA-COMP:13826"/>
        <dbReference type="ChEBI" id="CHEBI:15378"/>
        <dbReference type="ChEBI" id="CHEBI:29969"/>
        <dbReference type="ChEBI" id="CHEBI:57856"/>
        <dbReference type="ChEBI" id="CHEBI:59789"/>
        <dbReference type="ChEBI" id="CHEBI:61961"/>
    </reaction>
</comment>
<evidence type="ECO:0000256" key="6">
    <source>
        <dbReference type="HAMAP-Rule" id="MF_00735"/>
    </source>
</evidence>
<dbReference type="AlphaFoldDB" id="H0USK9"/>
<comment type="function">
    <text evidence="6">Methylates ribosomal protein L11.</text>
</comment>
<evidence type="ECO:0000313" key="8">
    <source>
        <dbReference type="Proteomes" id="UP000005730"/>
    </source>
</evidence>
<keyword evidence="8" id="KW-1185">Reference proteome</keyword>
<dbReference type="eggNOG" id="COG2264">
    <property type="taxonomic scope" value="Bacteria"/>
</dbReference>
<dbReference type="SUPFAM" id="SSF53335">
    <property type="entry name" value="S-adenosyl-L-methionine-dependent methyltransferases"/>
    <property type="match status" value="1"/>
</dbReference>
<dbReference type="HOGENOM" id="CLU_049382_0_1_0"/>
<dbReference type="Proteomes" id="UP000005730">
    <property type="component" value="Chromosome"/>
</dbReference>
<evidence type="ECO:0000313" key="7">
    <source>
        <dbReference type="EMBL" id="EHM10298.1"/>
    </source>
</evidence>
<evidence type="ECO:0000256" key="5">
    <source>
        <dbReference type="ARBA" id="ARBA00022691"/>
    </source>
</evidence>
<keyword evidence="5 6" id="KW-0949">S-adenosyl-L-methionine</keyword>
<dbReference type="GO" id="GO:0008276">
    <property type="term" value="F:protein methyltransferase activity"/>
    <property type="evidence" value="ECO:0007669"/>
    <property type="project" value="UniProtKB-UniRule"/>
</dbReference>
<dbReference type="RefSeq" id="WP_006583792.1">
    <property type="nucleotide sequence ID" value="NZ_CM001377.1"/>
</dbReference>
<keyword evidence="4 6" id="KW-0808">Transferase</keyword>
<dbReference type="GO" id="GO:0005840">
    <property type="term" value="C:ribosome"/>
    <property type="evidence" value="ECO:0007669"/>
    <property type="project" value="UniProtKB-KW"/>
</dbReference>
<dbReference type="OrthoDB" id="9785995at2"/>
<proteinExistence type="inferred from homology"/>
<dbReference type="HAMAP" id="MF_00735">
    <property type="entry name" value="Methyltr_PrmA"/>
    <property type="match status" value="1"/>
</dbReference>
<dbReference type="PANTHER" id="PTHR43648">
    <property type="entry name" value="ELECTRON TRANSFER FLAVOPROTEIN BETA SUBUNIT LYSINE METHYLTRANSFERASE"/>
    <property type="match status" value="1"/>
</dbReference>
<dbReference type="STRING" id="926567.TheveDRAFT_1174"/>
<sequence>MGSFWWYITLMGPDGYEDALMSAADIAGSCGSEVQELPSGVRIRYYFLSSHDLGYWQGRLLDALRDIPGIVVEDSGKLENQPWYKVCEEGFTPVEAGRSFVITAPWHADSYEGDRVPIIIKPGSAFGTGYHESTRIALELMERACDSLGRGFSALDVGTGSGILAIGALKLGASRVFARDLDGTVASELEENLSLNQLEGQVSFEEGDLLKGFSQKVDLVTANILKDPLLTMLPQVGEVLTDRGLCVFSGLLAAERDEFMEALRENGMDVLAEMTQGDWWGVLASPKA</sequence>
<keyword evidence="7" id="KW-0687">Ribonucleoprotein</keyword>
<evidence type="ECO:0000256" key="3">
    <source>
        <dbReference type="ARBA" id="ARBA00022603"/>
    </source>
</evidence>
<keyword evidence="3 6" id="KW-0489">Methyltransferase</keyword>
<protein>
    <recommendedName>
        <fullName evidence="6">Ribosomal protein L11 methyltransferase</fullName>
        <shortName evidence="6">L11 Mtase</shortName>
        <ecNumber evidence="6">2.1.1.-</ecNumber>
    </recommendedName>
</protein>
<keyword evidence="2 6" id="KW-0963">Cytoplasm</keyword>
<accession>H0USK9</accession>
<dbReference type="GO" id="GO:0032259">
    <property type="term" value="P:methylation"/>
    <property type="evidence" value="ECO:0007669"/>
    <property type="project" value="UniProtKB-KW"/>
</dbReference>
<evidence type="ECO:0000256" key="4">
    <source>
        <dbReference type="ARBA" id="ARBA00022679"/>
    </source>
</evidence>
<dbReference type="InterPro" id="IPR050078">
    <property type="entry name" value="Ribosomal_L11_MeTrfase_PrmA"/>
</dbReference>
<dbReference type="CDD" id="cd02440">
    <property type="entry name" value="AdoMet_MTases"/>
    <property type="match status" value="1"/>
</dbReference>
<comment type="subcellular location">
    <subcellularLocation>
        <location evidence="6">Cytoplasm</location>
    </subcellularLocation>
</comment>
<name>H0USK9_9BACT</name>
<evidence type="ECO:0000256" key="2">
    <source>
        <dbReference type="ARBA" id="ARBA00022490"/>
    </source>
</evidence>
<gene>
    <name evidence="6" type="primary">prmA</name>
    <name evidence="7" type="ORF">TheveDRAFT_1174</name>
</gene>
<feature type="binding site" evidence="6">
    <location>
        <position position="158"/>
    </location>
    <ligand>
        <name>S-adenosyl-L-methionine</name>
        <dbReference type="ChEBI" id="CHEBI:59789"/>
    </ligand>
</feature>
<organism evidence="7 8">
    <name type="scientific">Thermanaerovibrio velox DSM 12556</name>
    <dbReference type="NCBI Taxonomy" id="926567"/>
    <lineage>
        <taxon>Bacteria</taxon>
        <taxon>Thermotogati</taxon>
        <taxon>Synergistota</taxon>
        <taxon>Synergistia</taxon>
        <taxon>Synergistales</taxon>
        <taxon>Synergistaceae</taxon>
        <taxon>Thermanaerovibrio</taxon>
    </lineage>
</organism>
<evidence type="ECO:0000256" key="1">
    <source>
        <dbReference type="ARBA" id="ARBA00009741"/>
    </source>
</evidence>
<reference evidence="7 8" key="1">
    <citation type="submission" date="2011-10" db="EMBL/GenBank/DDBJ databases">
        <title>The Noncontiguous Finished genome of Thermanaerovibrio velox DSM 12556.</title>
        <authorList>
            <consortium name="US DOE Joint Genome Institute (JGI-PGF)"/>
            <person name="Lucas S."/>
            <person name="Copeland A."/>
            <person name="Lapidus A."/>
            <person name="Glavina del Rio T."/>
            <person name="Dalin E."/>
            <person name="Tice H."/>
            <person name="Bruce D."/>
            <person name="Goodwin L."/>
            <person name="Pitluck S."/>
            <person name="Peters L."/>
            <person name="Mikhailova N."/>
            <person name="Teshima H."/>
            <person name="Kyrpides N."/>
            <person name="Mavromatis K."/>
            <person name="Ivanova N."/>
            <person name="Markowitz V."/>
            <person name="Cheng J.-F."/>
            <person name="Hugenholtz P."/>
            <person name="Woyke T."/>
            <person name="Wu D."/>
            <person name="Spring S."/>
            <person name="Brambilla E.-M."/>
            <person name="Klenk H.-P."/>
            <person name="Eisen J.A."/>
        </authorList>
    </citation>
    <scope>NUCLEOTIDE SEQUENCE [LARGE SCALE GENOMIC DNA]</scope>
    <source>
        <strain evidence="7 8">DSM 12556</strain>
    </source>
</reference>
<feature type="binding site" evidence="6">
    <location>
        <position position="223"/>
    </location>
    <ligand>
        <name>S-adenosyl-L-methionine</name>
        <dbReference type="ChEBI" id="CHEBI:59789"/>
    </ligand>
</feature>
<dbReference type="Pfam" id="PF06325">
    <property type="entry name" value="PrmA"/>
    <property type="match status" value="1"/>
</dbReference>
<keyword evidence="7" id="KW-0689">Ribosomal protein</keyword>
<dbReference type="PANTHER" id="PTHR43648:SF1">
    <property type="entry name" value="ELECTRON TRANSFER FLAVOPROTEIN BETA SUBUNIT LYSINE METHYLTRANSFERASE"/>
    <property type="match status" value="1"/>
</dbReference>
<dbReference type="InterPro" id="IPR029063">
    <property type="entry name" value="SAM-dependent_MTases_sf"/>
</dbReference>